<dbReference type="Gene3D" id="3.80.10.10">
    <property type="entry name" value="Ribonuclease Inhibitor"/>
    <property type="match status" value="1"/>
</dbReference>
<gene>
    <name evidence="1" type="ORF">CA13_00130</name>
</gene>
<name>A0A5C5YVS6_9BACT</name>
<dbReference type="InterPro" id="IPR032675">
    <property type="entry name" value="LRR_dom_sf"/>
</dbReference>
<evidence type="ECO:0000313" key="1">
    <source>
        <dbReference type="EMBL" id="TWT78617.1"/>
    </source>
</evidence>
<dbReference type="AlphaFoldDB" id="A0A5C5YVS6"/>
<dbReference type="Proteomes" id="UP000315010">
    <property type="component" value="Unassembled WGS sequence"/>
</dbReference>
<keyword evidence="2" id="KW-1185">Reference proteome</keyword>
<dbReference type="EMBL" id="SJPJ01000001">
    <property type="protein sequence ID" value="TWT78617.1"/>
    <property type="molecule type" value="Genomic_DNA"/>
</dbReference>
<dbReference type="OrthoDB" id="1247155at2"/>
<dbReference type="SUPFAM" id="SSF52058">
    <property type="entry name" value="L domain-like"/>
    <property type="match status" value="1"/>
</dbReference>
<evidence type="ECO:0000313" key="2">
    <source>
        <dbReference type="Proteomes" id="UP000315010"/>
    </source>
</evidence>
<reference evidence="1 2" key="1">
    <citation type="submission" date="2019-02" db="EMBL/GenBank/DDBJ databases">
        <title>Deep-cultivation of Planctomycetes and their phenomic and genomic characterization uncovers novel biology.</title>
        <authorList>
            <person name="Wiegand S."/>
            <person name="Jogler M."/>
            <person name="Boedeker C."/>
            <person name="Pinto D."/>
            <person name="Vollmers J."/>
            <person name="Rivas-Marin E."/>
            <person name="Kohn T."/>
            <person name="Peeters S.H."/>
            <person name="Heuer A."/>
            <person name="Rast P."/>
            <person name="Oberbeckmann S."/>
            <person name="Bunk B."/>
            <person name="Jeske O."/>
            <person name="Meyerdierks A."/>
            <person name="Storesund J.E."/>
            <person name="Kallscheuer N."/>
            <person name="Luecker S."/>
            <person name="Lage O.M."/>
            <person name="Pohl T."/>
            <person name="Merkel B.J."/>
            <person name="Hornburger P."/>
            <person name="Mueller R.-W."/>
            <person name="Bruemmer F."/>
            <person name="Labrenz M."/>
            <person name="Spormann A.M."/>
            <person name="Op Den Camp H."/>
            <person name="Overmann J."/>
            <person name="Amann R."/>
            <person name="Jetten M.S.M."/>
            <person name="Mascher T."/>
            <person name="Medema M.H."/>
            <person name="Devos D.P."/>
            <person name="Kaster A.-K."/>
            <person name="Ovreas L."/>
            <person name="Rohde M."/>
            <person name="Galperin M.Y."/>
            <person name="Jogler C."/>
        </authorList>
    </citation>
    <scope>NUCLEOTIDE SEQUENCE [LARGE SCALE GENOMIC DNA]</scope>
    <source>
        <strain evidence="1 2">CA13</strain>
    </source>
</reference>
<comment type="caution">
    <text evidence="1">The sequence shown here is derived from an EMBL/GenBank/DDBJ whole genome shotgun (WGS) entry which is preliminary data.</text>
</comment>
<accession>A0A5C5YVS6</accession>
<protein>
    <submittedName>
        <fullName evidence="1">Leucine Rich repeats (2 copies)</fullName>
    </submittedName>
</protein>
<sequence>MKHHFGDCLDREGDYWTVVPNRERYAYRIDSVPAGDEEVTIATIGSDDSLWRNVFTFPNLEELTLHSPSHEQLQAIAELAVLRRLRITHARPKEITFISPLSQIEELVLEYVSGFSDLSPLRSLPRLKSLHIENLRKVTDFRGLSGLACLRYLQIDGTLDWKQPIADFEFLRGLPNLEVLSFGQIINKTPYPALLPALALKKLKRLKLTWNMLAAEEYALLEVGLHDVEGANWGPYTRFEYSPGEEWFEFTGKGAGRAKCGHANAEHKCAEYTVKYEKMKAEAERTISNSQLANQ</sequence>
<organism evidence="1 2">
    <name type="scientific">Novipirellula herctigrandis</name>
    <dbReference type="NCBI Taxonomy" id="2527986"/>
    <lineage>
        <taxon>Bacteria</taxon>
        <taxon>Pseudomonadati</taxon>
        <taxon>Planctomycetota</taxon>
        <taxon>Planctomycetia</taxon>
        <taxon>Pirellulales</taxon>
        <taxon>Pirellulaceae</taxon>
        <taxon>Novipirellula</taxon>
    </lineage>
</organism>
<proteinExistence type="predicted"/>